<reference evidence="2 3" key="1">
    <citation type="submission" date="2018-08" db="EMBL/GenBank/DDBJ databases">
        <title>Comparative analysis of Burkholderia isolates from Puerto Rico.</title>
        <authorList>
            <person name="Hall C."/>
            <person name="Sahl J."/>
            <person name="Wagner D."/>
        </authorList>
    </citation>
    <scope>NUCLEOTIDE SEQUENCE [LARGE SCALE GENOMIC DNA]</scope>
    <source>
        <strain evidence="2 3">Bp9001</strain>
    </source>
</reference>
<sequence length="63" mass="6259">MEPTSFFAPNVSPLAVLGCGILTFAVAGGLAYLVGTISKAAGIAAGMVGLFGGLAIMLQLFLK</sequence>
<feature type="transmembrane region" description="Helical" evidence="1">
    <location>
        <begin position="41"/>
        <end position="62"/>
    </location>
</feature>
<gene>
    <name evidence="2" type="ORF">DF037_29230</name>
</gene>
<dbReference type="AlphaFoldDB" id="A0A3N8QEF2"/>
<keyword evidence="1" id="KW-0812">Transmembrane</keyword>
<dbReference type="EMBL" id="QTQX01000022">
    <property type="protein sequence ID" value="RQT22184.1"/>
    <property type="molecule type" value="Genomic_DNA"/>
</dbReference>
<evidence type="ECO:0000256" key="1">
    <source>
        <dbReference type="SAM" id="Phobius"/>
    </source>
</evidence>
<accession>A0A3N8QEF2</accession>
<dbReference type="Proteomes" id="UP000269271">
    <property type="component" value="Unassembled WGS sequence"/>
</dbReference>
<proteinExistence type="predicted"/>
<evidence type="ECO:0000313" key="2">
    <source>
        <dbReference type="EMBL" id="RQT22184.1"/>
    </source>
</evidence>
<keyword evidence="1" id="KW-0472">Membrane</keyword>
<comment type="caution">
    <text evidence="2">The sequence shown here is derived from an EMBL/GenBank/DDBJ whole genome shotgun (WGS) entry which is preliminary data.</text>
</comment>
<feature type="transmembrane region" description="Helical" evidence="1">
    <location>
        <begin position="12"/>
        <end position="34"/>
    </location>
</feature>
<organism evidence="2 3">
    <name type="scientific">Burkholderia contaminans</name>
    <dbReference type="NCBI Taxonomy" id="488447"/>
    <lineage>
        <taxon>Bacteria</taxon>
        <taxon>Pseudomonadati</taxon>
        <taxon>Pseudomonadota</taxon>
        <taxon>Betaproteobacteria</taxon>
        <taxon>Burkholderiales</taxon>
        <taxon>Burkholderiaceae</taxon>
        <taxon>Burkholderia</taxon>
        <taxon>Burkholderia cepacia complex</taxon>
    </lineage>
</organism>
<evidence type="ECO:0000313" key="3">
    <source>
        <dbReference type="Proteomes" id="UP000269271"/>
    </source>
</evidence>
<keyword evidence="1" id="KW-1133">Transmembrane helix</keyword>
<name>A0A3N8QEF2_9BURK</name>
<protein>
    <submittedName>
        <fullName evidence="2">Uncharacterized protein</fullName>
    </submittedName>
</protein>
<dbReference type="RefSeq" id="WP_124619361.1">
    <property type="nucleotide sequence ID" value="NZ_QTQX01000022.1"/>
</dbReference>